<comment type="caution">
    <text evidence="5">The sequence shown here is derived from an EMBL/GenBank/DDBJ whole genome shotgun (WGS) entry which is preliminary data.</text>
</comment>
<feature type="signal peptide" evidence="3">
    <location>
        <begin position="1"/>
        <end position="20"/>
    </location>
</feature>
<feature type="domain" description="DUF4352" evidence="4">
    <location>
        <begin position="66"/>
        <end position="180"/>
    </location>
</feature>
<keyword evidence="1 3" id="KW-0732">Signal</keyword>
<name>A0ABW4VUM5_9BACI</name>
<feature type="chain" id="PRO_5046754819" evidence="3">
    <location>
        <begin position="21"/>
        <end position="193"/>
    </location>
</feature>
<evidence type="ECO:0000256" key="1">
    <source>
        <dbReference type="ARBA" id="ARBA00022729"/>
    </source>
</evidence>
<dbReference type="InterPro" id="IPR029050">
    <property type="entry name" value="Immunoprotect_excell_Ig-like"/>
</dbReference>
<dbReference type="RefSeq" id="WP_377554539.1">
    <property type="nucleotide sequence ID" value="NZ_JBHUHQ010000002.1"/>
</dbReference>
<dbReference type="InterPro" id="IPR029051">
    <property type="entry name" value="DUF4352"/>
</dbReference>
<protein>
    <submittedName>
        <fullName evidence="5">DUF4352 domain-containing protein</fullName>
    </submittedName>
</protein>
<gene>
    <name evidence="5" type="ORF">ACFSJF_00875</name>
</gene>
<evidence type="ECO:0000256" key="2">
    <source>
        <dbReference type="SAM" id="MobiDB-lite"/>
    </source>
</evidence>
<organism evidence="5 6">
    <name type="scientific">Ornithinibacillus salinisoli</name>
    <dbReference type="NCBI Taxonomy" id="1848459"/>
    <lineage>
        <taxon>Bacteria</taxon>
        <taxon>Bacillati</taxon>
        <taxon>Bacillota</taxon>
        <taxon>Bacilli</taxon>
        <taxon>Bacillales</taxon>
        <taxon>Bacillaceae</taxon>
        <taxon>Ornithinibacillus</taxon>
    </lineage>
</organism>
<dbReference type="EMBL" id="JBHUHQ010000002">
    <property type="protein sequence ID" value="MFD2042863.1"/>
    <property type="molecule type" value="Genomic_DNA"/>
</dbReference>
<feature type="region of interest" description="Disordered" evidence="2">
    <location>
        <begin position="23"/>
        <end position="73"/>
    </location>
</feature>
<evidence type="ECO:0000256" key="3">
    <source>
        <dbReference type="SAM" id="SignalP"/>
    </source>
</evidence>
<dbReference type="PROSITE" id="PS51257">
    <property type="entry name" value="PROKAR_LIPOPROTEIN"/>
    <property type="match status" value="1"/>
</dbReference>
<evidence type="ECO:0000313" key="6">
    <source>
        <dbReference type="Proteomes" id="UP001597383"/>
    </source>
</evidence>
<proteinExistence type="predicted"/>
<dbReference type="Gene3D" id="2.60.40.1240">
    <property type="match status" value="1"/>
</dbReference>
<evidence type="ECO:0000313" key="5">
    <source>
        <dbReference type="EMBL" id="MFD2042863.1"/>
    </source>
</evidence>
<reference evidence="6" key="1">
    <citation type="journal article" date="2019" name="Int. J. Syst. Evol. Microbiol.">
        <title>The Global Catalogue of Microorganisms (GCM) 10K type strain sequencing project: providing services to taxonomists for standard genome sequencing and annotation.</title>
        <authorList>
            <consortium name="The Broad Institute Genomics Platform"/>
            <consortium name="The Broad Institute Genome Sequencing Center for Infectious Disease"/>
            <person name="Wu L."/>
            <person name="Ma J."/>
        </authorList>
    </citation>
    <scope>NUCLEOTIDE SEQUENCE [LARGE SCALE GENOMIC DNA]</scope>
    <source>
        <strain evidence="6">R28</strain>
    </source>
</reference>
<accession>A0ABW4VUM5</accession>
<dbReference type="Proteomes" id="UP001597383">
    <property type="component" value="Unassembled WGS sequence"/>
</dbReference>
<evidence type="ECO:0000259" key="4">
    <source>
        <dbReference type="Pfam" id="PF11611"/>
    </source>
</evidence>
<keyword evidence="6" id="KW-1185">Reference proteome</keyword>
<sequence>MKKLNSIISYLLLSFVLVLSGCGGDGEDADKEEGKDTEEQKDGDKAEDAADDKEDNKGGENKEELSVGESADLEGLNVTLNEVRVEPGGEIDEPENDQFIVVNLTAENNTEEEVVVSSIVNVELYDEEGYTYTTTILTEGIQGQFDGTIAPEKKLRGEIPFDVPKSGKYELQFSDPFDSGKATWVITSDDLNQ</sequence>
<dbReference type="Pfam" id="PF11611">
    <property type="entry name" value="DUF4352"/>
    <property type="match status" value="1"/>
</dbReference>
<feature type="compositionally biased region" description="Basic and acidic residues" evidence="2">
    <location>
        <begin position="32"/>
        <end position="65"/>
    </location>
</feature>